<evidence type="ECO:0000256" key="21">
    <source>
        <dbReference type="ARBA" id="ARBA00022890"/>
    </source>
</evidence>
<keyword evidence="31 32" id="KW-1160">Virus entry into host cell</keyword>
<evidence type="ECO:0000256" key="26">
    <source>
        <dbReference type="ARBA" id="ARBA00023139"/>
    </source>
</evidence>
<feature type="topological domain" description="Cytoplasmic" evidence="32">
    <location>
        <begin position="707"/>
        <end position="864"/>
    </location>
</feature>
<comment type="domain">
    <text evidence="32">The CD4-binding region is targeted by the antibody b12.</text>
</comment>
<evidence type="ECO:0000256" key="27">
    <source>
        <dbReference type="ARBA" id="ARBA00023157"/>
    </source>
</evidence>
<dbReference type="GO" id="GO:0016020">
    <property type="term" value="C:membrane"/>
    <property type="evidence" value="ECO:0007669"/>
    <property type="project" value="UniProtKB-UniRule"/>
</dbReference>
<feature type="site" description="Cleavage; by host furin" evidence="32">
    <location>
        <begin position="511"/>
        <end position="512"/>
    </location>
</feature>
<dbReference type="Gene3D" id="1.20.5.490">
    <property type="entry name" value="Single helix bin"/>
    <property type="match status" value="1"/>
</dbReference>
<comment type="similarity">
    <text evidence="32">Belongs to the HIV-1 env protein family.</text>
</comment>
<keyword evidence="25 32" id="KW-0472">Membrane</keyword>
<evidence type="ECO:0000256" key="3">
    <source>
        <dbReference type="ARBA" id="ARBA00004505"/>
    </source>
</evidence>
<evidence type="ECO:0000256" key="30">
    <source>
        <dbReference type="ARBA" id="ARBA00023288"/>
    </source>
</evidence>
<comment type="PTM">
    <text evidence="32">Highly glycosylated by host. The high number of glycan on the protein is reffered to as 'glycan shield' because it contributes to hide protein sequence from adaptive immune system.</text>
</comment>
<evidence type="ECO:0000256" key="7">
    <source>
        <dbReference type="ARBA" id="ARBA00022506"/>
    </source>
</evidence>
<dbReference type="InterPro" id="IPR000328">
    <property type="entry name" value="GP41-like"/>
</dbReference>
<evidence type="ECO:0000259" key="35">
    <source>
        <dbReference type="Pfam" id="PF00517"/>
    </source>
</evidence>
<keyword evidence="13 32" id="KW-0165">Cleavage on pair of basic residues</keyword>
<dbReference type="Gene3D" id="1.10.287.210">
    <property type="match status" value="1"/>
</dbReference>
<keyword evidence="18 32" id="KW-0946">Virion</keyword>
<feature type="domain" description="Human immunodeficiency virus 1 envelope glycoprotein Gp120" evidence="34">
    <location>
        <begin position="33"/>
        <end position="511"/>
    </location>
</feature>
<dbReference type="Pfam" id="PF00517">
    <property type="entry name" value="GP41"/>
    <property type="match status" value="1"/>
</dbReference>
<dbReference type="GO" id="GO:0044175">
    <property type="term" value="C:host cell endosome membrane"/>
    <property type="evidence" value="ECO:0007669"/>
    <property type="project" value="UniProtKB-SubCell"/>
</dbReference>
<comment type="domain">
    <text evidence="32">The YXXL motif is involved in determining the exact site of viral release at the surface of infected mononuclear cells and promotes endocytosis. YXXL and di-leucine endocytosis motifs interact directly or indirectly with the clathrin adapter complexes, opperate independently, and their activities are not additive.</text>
</comment>
<evidence type="ECO:0000256" key="1">
    <source>
        <dbReference type="ARBA" id="ARBA00004402"/>
    </source>
</evidence>
<comment type="domain">
    <text evidence="32 33">The 17 amino acids long immunosuppressive region is present in many retroviral envelope proteins. Synthetic peptides derived from this relatively conserved sequence inhibit immune function in vitro and in vivo.</text>
</comment>
<feature type="domain" description="Retroviral envelope protein GP41-like" evidence="35">
    <location>
        <begin position="531"/>
        <end position="721"/>
    </location>
</feature>
<dbReference type="GO" id="GO:0052031">
    <property type="term" value="P:symbiont-mediated perturbation of host defense response"/>
    <property type="evidence" value="ECO:0007669"/>
    <property type="project" value="UniProtKB-UniRule"/>
</dbReference>
<evidence type="ECO:0000256" key="33">
    <source>
        <dbReference type="RuleBase" id="RU363095"/>
    </source>
</evidence>
<accession>A0A3G5PP83</accession>
<keyword evidence="15 32" id="KW-0053">Apoptosis</keyword>
<evidence type="ECO:0000256" key="19">
    <source>
        <dbReference type="ARBA" id="ARBA00022870"/>
    </source>
</evidence>
<feature type="disulfide bond" evidence="32">
    <location>
        <begin position="221"/>
        <end position="250"/>
    </location>
</feature>
<dbReference type="HAMAP" id="MF_04083">
    <property type="entry name" value="HIV_ENV"/>
    <property type="match status" value="1"/>
</dbReference>
<evidence type="ECO:0000256" key="6">
    <source>
        <dbReference type="ARBA" id="ARBA00004650"/>
    </source>
</evidence>
<keyword evidence="16 32" id="KW-0732">Signal</keyword>
<comment type="PTM">
    <text evidence="32">Specific enzymatic cleavages in vivo yield mature proteins. Envelope glycoproteins are synthesized as a inactive precursor that is heavily N-glycosylated and processed likely by host cell furin in the Golgi to yield the mature SU and TM proteins. The cleavage site between SU and TM requires the minimal sequence [KR]-X-[KR]-R. About 2 of the 9 disulfide bonds of gp41 are reduced by P4HB/PDI, following binding to CD4 receptor.</text>
</comment>
<evidence type="ECO:0000256" key="8">
    <source>
        <dbReference type="ARBA" id="ARBA00022510"/>
    </source>
</evidence>
<feature type="transmembrane region" description="Helical" evidence="33">
    <location>
        <begin position="679"/>
        <end position="706"/>
    </location>
</feature>
<feature type="disulfide bond" evidence="32">
    <location>
        <begin position="231"/>
        <end position="242"/>
    </location>
</feature>
<organism evidence="36">
    <name type="scientific">Human immunodeficiency virus type 1</name>
    <name type="common">HIV-1</name>
    <dbReference type="NCBI Taxonomy" id="11676"/>
    <lineage>
        <taxon>Viruses</taxon>
        <taxon>Riboviria</taxon>
        <taxon>Pararnavirae</taxon>
        <taxon>Artverviricota</taxon>
        <taxon>Revtraviricetes</taxon>
        <taxon>Ortervirales</taxon>
        <taxon>Retroviridae</taxon>
        <taxon>Orthoretrovirinae</taxon>
        <taxon>Lentivirus</taxon>
        <taxon>Lentivirus humimdef1</taxon>
    </lineage>
</organism>
<evidence type="ECO:0000259" key="34">
    <source>
        <dbReference type="Pfam" id="PF00516"/>
    </source>
</evidence>
<dbReference type="GO" id="GO:1903911">
    <property type="term" value="P:positive regulation of receptor clustering"/>
    <property type="evidence" value="ECO:0007669"/>
    <property type="project" value="UniProtKB-UniRule"/>
</dbReference>
<feature type="region of interest" description="MPER; binding to GalCer" evidence="32">
    <location>
        <begin position="663"/>
        <end position="684"/>
    </location>
</feature>
<comment type="miscellaneous">
    <text evidence="32">Inhibitors targeting HIV-1 viral envelope proteins are used as antiretroviral drugs. Attachment of virions to the cell surface via non-specific interactions and CD4 binding can be blocked by inhibitors that include cyanovirin-N, cyclotriazadisulfonamide analogs, PRO 2000, TNX 355 and PRO 542. In addition, BMS 806 can block CD4-induced conformational changes. Env interactions with the coreceptor molecules can be targeted by CCR5 antagonists including SCH-D, maraviroc (UK 427857) and aplaviroc (GW 873140), and the CXCR4 antagonist AMD 070. Fusion of viral and cellular membranes can be inhibited by peptides such as enfuvirtide and tifuvirtide (T 1249). Resistance to inhibitors associated with mutations in Env are observed. Most of the time, single mutations confer only a modest reduction in drug susceptibility. Combination of several mutations is usually required to develop a high-level drug resistance.</text>
</comment>
<dbReference type="GO" id="GO:1903908">
    <property type="term" value="P:positive regulation of plasma membrane raft polarization"/>
    <property type="evidence" value="ECO:0007669"/>
    <property type="project" value="UniProtKB-UniRule"/>
</dbReference>
<feature type="disulfide bond" evidence="32">
    <location>
        <begin position="599"/>
        <end position="605"/>
    </location>
</feature>
<dbReference type="InterPro" id="IPR036377">
    <property type="entry name" value="Gp120_core_sf"/>
</dbReference>
<keyword evidence="12 32" id="KW-1162">Viral penetration into host cytoplasm</keyword>
<feature type="lipid moiety-binding region" description="S-palmitoyl cysteine; by host" evidence="32">
    <location>
        <position position="765"/>
    </location>
</feature>
<keyword evidence="14 32" id="KW-0812">Transmembrane</keyword>
<comment type="function">
    <text evidence="32">Surface protein gp120: Attaches the virus to the host lymphoid cell by binding to the primary receptor CD4. This interaction induces a structural rearrangement creating a high affinity binding site for a chemokine coreceptor like CXCR4 and/or CCR5. Acts as a ligand for CD209/DC-SIGN and CLEC4M/DC-SIGNR, which are respectively found on dendritic cells (DCs), and on endothelial cells of liver sinusoids and lymph node sinuses. These interactions allow capture of viral particles at mucosal surfaces by these cells and subsequent transmission to permissive cells. HIV subverts the migration properties of dendritic cells to gain access to CD4+ T-cells in lymph nodes. Virus transmission to permissive T-cells occurs either in trans (without DCs infection, through viral capture and transmission), or in cis (following DCs productive infection, through the usual CD4-gp120 interaction), thereby inducing a robust infection. In trans infection, bound virions remain infectious over days and it is proposed that they are not degraded, but protected in non-lysosomal acidic organelles within the DCs close to the cell membrane thus contributing to the viral infectious potential during DCs' migration from the periphery to the lymphoid tissues. On arrival at lymphoid tissues, intact virions recycle back to DCs' cell surface allowing virus transmission to CD4+ T-cells.</text>
</comment>
<comment type="subcellular location">
    <molecule>Transmembrane protein gp41</molecule>
    <subcellularLocation>
        <location evidence="32">Virion membrane</location>
        <topology evidence="32">Single-pass type I membrane protein</topology>
    </subcellularLocation>
    <subcellularLocation>
        <location evidence="32">Host cell membrane</location>
        <topology evidence="32">Single-pass type I membrane protein</topology>
    </subcellularLocation>
    <subcellularLocation>
        <location evidence="32">Host endosome membrane</location>
        <topology evidence="32">Single-pass type I membrane protein</topology>
    </subcellularLocation>
    <text evidence="32">It is probably concentrated at the site of budding and incorporated into the virions possibly by contacts between the cytoplasmic tail of Env and the N-terminus of Gag.</text>
</comment>
<feature type="chain" id="PRO_5023523054" description="Envelope glycoprotein gp160" evidence="32">
    <location>
        <begin position="32"/>
        <end position="864"/>
    </location>
</feature>
<dbReference type="GO" id="GO:0019031">
    <property type="term" value="C:viral envelope"/>
    <property type="evidence" value="ECO:0007669"/>
    <property type="project" value="UniProtKB-KW"/>
</dbReference>
<dbReference type="Pfam" id="PF00516">
    <property type="entry name" value="GP120"/>
    <property type="match status" value="1"/>
</dbReference>
<feature type="region of interest" description="Immunosuppression" evidence="32">
    <location>
        <begin position="575"/>
        <end position="593"/>
    </location>
</feature>
<dbReference type="InterPro" id="IPR037527">
    <property type="entry name" value="Gp160"/>
</dbReference>
<evidence type="ECO:0000256" key="31">
    <source>
        <dbReference type="ARBA" id="ARBA00023296"/>
    </source>
</evidence>
<comment type="subcellular location">
    <molecule>Surface protein gp120</molecule>
    <subcellularLocation>
        <location evidence="32">Virion membrane</location>
        <topology evidence="32">Peripheral membrane protein</topology>
    </subcellularLocation>
    <subcellularLocation>
        <location evidence="32">Host cell membrane</location>
        <topology evidence="32">Peripheral membrane protein</topology>
    </subcellularLocation>
    <subcellularLocation>
        <location evidence="32">Host endosome membrane</location>
        <topology evidence="32">Single-pass type I membrane protein</topology>
    </subcellularLocation>
    <text evidence="32">The surface protein is not anchored to the viral envelope, but associates with the extravirion surface through its binding to TM. It is probably concentrated at the site of budding and incorporated into the virions possibly by contacts between the cytoplasmic tail of Env and the N-terminus of Gag.</text>
</comment>
<feature type="chain" id="PRO_5023523055" description="Transmembrane protein gp41" evidence="32">
    <location>
        <begin position="512"/>
        <end position="864"/>
    </location>
</feature>
<evidence type="ECO:0000256" key="14">
    <source>
        <dbReference type="ARBA" id="ARBA00022692"/>
    </source>
</evidence>
<dbReference type="InterPro" id="IPR000777">
    <property type="entry name" value="HIV1_Gp120"/>
</dbReference>
<evidence type="ECO:0000256" key="9">
    <source>
        <dbReference type="ARBA" id="ARBA00022511"/>
    </source>
</evidence>
<dbReference type="GO" id="GO:0005198">
    <property type="term" value="F:structural molecule activity"/>
    <property type="evidence" value="ECO:0007669"/>
    <property type="project" value="UniProtKB-UniRule"/>
</dbReference>
<keyword evidence="20 32" id="KW-0261">Viral envelope protein</keyword>
<feature type="disulfide bond" evidence="32">
    <location>
        <begin position="53"/>
        <end position="73"/>
    </location>
</feature>
<comment type="PTM">
    <text evidence="32">Palmitoylation of the transmembrane protein and of Env polyprotein (prior to its proteolytic cleavage) is essential for their association with host cell membrane lipid rafts. Palmitoylation is therefore required for envelope trafficking to classical lipid rafts, but not for viral replication.</text>
</comment>
<dbReference type="GO" id="GO:0019062">
    <property type="term" value="P:virion attachment to host cell"/>
    <property type="evidence" value="ECO:0007669"/>
    <property type="project" value="UniProtKB-UniRule"/>
</dbReference>
<keyword evidence="11 32" id="KW-0945">Host-virus interaction</keyword>
<feature type="short sequence motif" description="YXXL motif; contains endocytosis signal" evidence="32">
    <location>
        <begin position="713"/>
        <end position="716"/>
    </location>
</feature>
<comment type="domain">
    <text evidence="32">Some of the most genetically diverse regions of the viral genome are present in Env. They are called variable regions 1 through 5 (V1 through V5). Coreceptor usage of gp120 is determined mainly by the primary structure of the third variable region (V3) in the outer domain of gp120. The sequence of V3 determines which coreceptor, CCR5 and/or CXCR4 (corresponding to R5/macrophage, X4/T cell and R5X4/T cell and macrophage tropism), is used to trigger the fusion potential of the Env complex, and hence which cells the virus can infect. Binding to CCR5 involves a region adjacent in addition to V3.</text>
</comment>
<keyword evidence="8 32" id="KW-1170">Fusion of virus membrane with host endosomal membrane</keyword>
<keyword evidence="30 32" id="KW-0449">Lipoprotein</keyword>
<feature type="coiled-coil region" evidence="32">
    <location>
        <begin position="634"/>
        <end position="668"/>
    </location>
</feature>
<keyword evidence="28 32" id="KW-0325">Glycoprotein</keyword>
<evidence type="ECO:0000256" key="2">
    <source>
        <dbReference type="ARBA" id="ARBA00004433"/>
    </source>
</evidence>
<evidence type="ECO:0000256" key="28">
    <source>
        <dbReference type="ARBA" id="ARBA00023180"/>
    </source>
</evidence>
<dbReference type="FunFam" id="2.170.40.20:FF:000003">
    <property type="entry name" value="Envelope glycoprotein gp160"/>
    <property type="match status" value="1"/>
</dbReference>
<evidence type="ECO:0000256" key="23">
    <source>
        <dbReference type="ARBA" id="ARBA00023046"/>
    </source>
</evidence>
<evidence type="ECO:0000256" key="16">
    <source>
        <dbReference type="ARBA" id="ARBA00022729"/>
    </source>
</evidence>
<protein>
    <recommendedName>
        <fullName evidence="32">Envelope glycoprotein gp160</fullName>
    </recommendedName>
    <alternativeName>
        <fullName evidence="32">Env polyprotein</fullName>
    </alternativeName>
    <component>
        <recommendedName>
            <fullName evidence="32">Surface protein gp120</fullName>
            <shortName evidence="32">SU</shortName>
        </recommendedName>
        <alternativeName>
            <fullName evidence="32">Glycoprotein 120</fullName>
            <shortName evidence="32">gp120</shortName>
        </alternativeName>
    </component>
    <component>
        <recommendedName>
            <fullName evidence="32">Transmembrane protein gp41</fullName>
            <shortName evidence="32">TM</shortName>
        </recommendedName>
        <alternativeName>
            <fullName evidence="32">Glycoprotein 41</fullName>
            <shortName evidence="32">gp41</shortName>
        </alternativeName>
    </component>
</protein>
<sequence>MRVRGMLKNYQQWWIWGILGFWMVMICNVRGNLWVTVYYGVPVWKDAKTTLFCASDAKAFEREVHNVWATHACVPTDPNPQEIVLGNVTENFNMWKNDMVDQMHEDIISLWDEGLKPCVKLTPLCVTLNCTEVNTTKDSNNNTSSAGNSSANYEEIRNCTFNATTEIKDKKKKEHALFYRLDIVKLDGNNSHSYRLINCNTSAITQACPKVSFDPIPIHYCAPAGYAILKCNNRTFNGTGPCHNVSTVQCTHGIKPVVSTQLLLNGSLAEGDIIIRSENLTENHKTIIVHLNESVDIVCTRPNNNTRRSIRIGPGQAFYATDDIIGDIRQAYCNISKQEWNRTLQQVGKKLKEHFPNRTIRFNKALGGDLEITTHSFNCRGEFFYCNTSDLFNSTYYPSSTDTNNTGNNSSSMITIPCRIKQIINMWQGVGRAIYAPPVAGNITCVSKITGLLLTRDGGKDNNITEIFRPGGGDMKDNWRSELYKYKVVEIKPLGIAPTPAKRRVVEREKRAVGVVGAMILGFLGTAGSTMGAAAVTLTVQARQLLSGIVQQQSNLLRAIEAQQHMLQLTVWGIKQLQARVLAIERYLKDQQLLGIWGCSGKLICPTAVPWNASWSDKSQEEIWGNLTWMEWDREISNYTNIIYGLLEKSQTQQEQNEKDLLALDSWKNLWNWFSITKWLWYIKIFIMIVGGLIGLRIIFAVLSIVNRVRQGYSPLSFQTLIPHQREPDRLGRIEEEGGEQDRDRSIRLVNGFLALAWDDLRSLCLFSYHRLRDFLLVTARAVELLGHSSLRGLQKGWGALKYLGNLVQYWGVELKRSAISLLDTVAIVVAEGTDRIIEAIQRIGRAIFNIPRRIRQGFEAALI</sequence>
<feature type="region of interest" description="V5" evidence="32">
    <location>
        <begin position="461"/>
        <end position="471"/>
    </location>
</feature>
<feature type="transmembrane region" description="Helical" evidence="33">
    <location>
        <begin position="512"/>
        <end position="536"/>
    </location>
</feature>
<keyword evidence="10 32" id="KW-1165">Clathrin-mediated endocytosis of virus by host</keyword>
<evidence type="ECO:0000256" key="24">
    <source>
        <dbReference type="ARBA" id="ARBA00023054"/>
    </source>
</evidence>
<keyword evidence="9 32" id="KW-1032">Host cell membrane</keyword>
<evidence type="ECO:0000256" key="29">
    <source>
        <dbReference type="ARBA" id="ARBA00023280"/>
    </source>
</evidence>
<comment type="function">
    <text evidence="32">Transmembrane protein gp41: Acts as a class I viral fusion protein. Under the current model, the protein has at least 3 conformational states: pre-fusion native state, pre-hairpin intermediate state, and post-fusion hairpin state. During fusion of viral and target intracellular membranes, the coiled coil regions (heptad repeats) assume a trimer-of-hairpins structure, positioning the fusion peptide in close proximity to the C-terminal region of the ectodomain. The formation of this structure appears to drive apposition and subsequent fusion of viral and target cell membranes. Complete fusion occurs in host cell endosomes and is dynamin-dependent, however some lipid transfer might occur at the plasma membrane. The virus undergoes clathrin-dependent internalization long before endosomal fusion, thus minimizing the surface exposure of conserved viral epitopes during fusion and reducing the efficacy of inhibitors targeting these epitopes. Membranes fusion leads to delivery of the nucleocapsid into the cytoplasm.</text>
</comment>
<evidence type="ECO:0000256" key="20">
    <source>
        <dbReference type="ARBA" id="ARBA00022879"/>
    </source>
</evidence>
<keyword evidence="29 32" id="KW-0899">Viral immunoevasion</keyword>
<feature type="transmembrane region" description="Helical" evidence="33">
    <location>
        <begin position="12"/>
        <end position="29"/>
    </location>
</feature>
<keyword evidence="24 32" id="KW-0175">Coiled coil</keyword>
<reference evidence="36" key="1">
    <citation type="journal article" date="2018" name="Cell Rep.">
        <title>Completeness of HIV-1 Envelope Glycan Shield at Transmission Determines Neutralization Breadth.</title>
        <authorList>
            <person name="Wagh K."/>
            <person name="Kreider E.F."/>
            <person name="Li Y."/>
            <person name="Barbian H.J."/>
            <person name="Learn G.H."/>
            <person name="Giorgi E."/>
            <person name="Hraber P.T."/>
            <person name="Decker T.G."/>
            <person name="Smith A.G."/>
            <person name="Gondim M.V."/>
            <person name="Gillis L."/>
            <person name="Wandzilak J."/>
            <person name="Chuang G.Y."/>
            <person name="Rawi R."/>
            <person name="Cai F."/>
            <person name="Pellegrino P."/>
            <person name="Williams I."/>
            <person name="Overbaugh J."/>
            <person name="Gao F."/>
            <person name="Kwong P.D."/>
            <person name="Haynes B.F."/>
            <person name="Shaw G.M."/>
            <person name="Borrow P."/>
            <person name="Seaman M.S."/>
            <person name="Hahn B.H."/>
            <person name="Korber B."/>
        </authorList>
    </citation>
    <scope>NUCLEOTIDE SEQUENCE</scope>
    <source>
        <strain evidence="36">CH0752_3_d0279_ipe023_5_29</strain>
    </source>
</reference>
<gene>
    <name evidence="32 36" type="primary">env</name>
</gene>
<evidence type="ECO:0000256" key="22">
    <source>
        <dbReference type="ARBA" id="ARBA00022989"/>
    </source>
</evidence>
<comment type="caution">
    <text evidence="32 33">Lacks conserved residue(s) required for the propagation of feature annotation.</text>
</comment>
<dbReference type="GO" id="GO:0075512">
    <property type="term" value="P:clathrin-dependent endocytosis of virus by host cell"/>
    <property type="evidence" value="ECO:0007669"/>
    <property type="project" value="UniProtKB-UniRule"/>
</dbReference>
<evidence type="ECO:0000256" key="17">
    <source>
        <dbReference type="ARBA" id="ARBA00022804"/>
    </source>
</evidence>
<keyword evidence="26 32" id="KW-0564">Palmitate</keyword>
<keyword evidence="23 32" id="KW-1039">Host endosome</keyword>
<keyword evidence="7 32" id="KW-1168">Fusion of virus membrane with host membrane</keyword>
<comment type="subunit">
    <text evidence="32">The mature envelope protein (Env) consists of a homotrimer of non-covalently associated gp120-gp41 heterodimers. The resulting complex protrudes from the virus surface as a spike. There seems to be as few as 10 spikes on the average virion. Surface protein gp120 interacts with host CD4, CCR5 and CXCR4. Gp120 also interacts with the C-type lectins CD209/DC-SIGN and CLEC4M/DC-SIGNR (collectively referred to as DC-SIGN(R)). Gp120 and gp41 interact with GalCer. Gp120 interacts with host ITGA4/ITGB7 complex; on CD4+ T-cells, this interaction results in rapid activation of integrin ITGAL/LFA-1, which facilitates efficient cell-to-cell spreading of HIV-1. Gp120 interacts with cell-associated heparan sulfate; this interaction increases virus infectivity on permissive cells and may be involved in infection of CD4- cells.</text>
</comment>
<dbReference type="Gene3D" id="2.170.40.20">
    <property type="entry name" value="Human immunodeficiency virus 1, Gp160, envelope glycoprotein"/>
    <property type="match status" value="2"/>
</dbReference>
<dbReference type="GO" id="GO:0020002">
    <property type="term" value="C:host cell plasma membrane"/>
    <property type="evidence" value="ECO:0007669"/>
    <property type="project" value="UniProtKB-SubCell"/>
</dbReference>
<evidence type="ECO:0000256" key="32">
    <source>
        <dbReference type="HAMAP-Rule" id="MF_04083"/>
    </source>
</evidence>
<dbReference type="EMBL" id="MG901529">
    <property type="protein sequence ID" value="AYX63567.1"/>
    <property type="molecule type" value="Genomic_RNA"/>
</dbReference>
<evidence type="ECO:0000256" key="25">
    <source>
        <dbReference type="ARBA" id="ARBA00023136"/>
    </source>
</evidence>
<organismHost>
    <name type="scientific">Homo sapiens</name>
    <name type="common">Human</name>
    <dbReference type="NCBI Taxonomy" id="9606"/>
</organismHost>
<dbReference type="FunFam" id="1.10.287.210:FF:000001">
    <property type="entry name" value="Envelope glycoprotein gp160"/>
    <property type="match status" value="1"/>
</dbReference>
<comment type="subcellular location">
    <subcellularLocation>
        <location evidence="3">Host cell membrane</location>
        <topology evidence="3">Peripheral membrane protein</topology>
    </subcellularLocation>
    <subcellularLocation>
        <location evidence="1">Host cell membrane</location>
        <topology evidence="1">Single-pass type I membrane protein</topology>
    </subcellularLocation>
    <subcellularLocation>
        <location evidence="2">Host endosome membrane</location>
        <topology evidence="2">Peripheral membrane protein</topology>
    </subcellularLocation>
    <subcellularLocation>
        <location evidence="5">Host endosome membrane</location>
        <topology evidence="5">Single-pass type I membrane protein</topology>
    </subcellularLocation>
    <subcellularLocation>
        <location evidence="6">Virion membrane</location>
        <topology evidence="6">Peripheral membrane protein</topology>
    </subcellularLocation>
    <subcellularLocation>
        <location evidence="4">Virion membrane</location>
        <topology evidence="4">Single-pass type I membrane protein</topology>
    </subcellularLocation>
</comment>
<evidence type="ECO:0000256" key="15">
    <source>
        <dbReference type="ARBA" id="ARBA00022703"/>
    </source>
</evidence>
<evidence type="ECO:0000256" key="13">
    <source>
        <dbReference type="ARBA" id="ARBA00022685"/>
    </source>
</evidence>
<dbReference type="GO" id="GO:0019064">
    <property type="term" value="P:fusion of virus membrane with host plasma membrane"/>
    <property type="evidence" value="ECO:0007669"/>
    <property type="project" value="UniProtKB-UniRule"/>
</dbReference>
<evidence type="ECO:0000256" key="18">
    <source>
        <dbReference type="ARBA" id="ARBA00022844"/>
    </source>
</evidence>
<dbReference type="SUPFAM" id="SSF58069">
    <property type="entry name" value="Virus ectodomain"/>
    <property type="match status" value="1"/>
</dbReference>
<comment type="domain">
    <text evidence="32">The membrane proximal external region (MPER) present in gp41 is a tryptophan-rich region recognized by the antibodies 2F5, Z13, and 4E10. MPER seems to play a role in fusion.</text>
</comment>
<evidence type="ECO:0000256" key="4">
    <source>
        <dbReference type="ARBA" id="ARBA00004563"/>
    </source>
</evidence>
<proteinExistence type="inferred from homology"/>
<comment type="miscellaneous">
    <text evidence="32">HIV-1 lineages are divided in three main groups, M (for Major), O (for Outlier), and N (for New, or Non-M, Non-O). The vast majority of strains found worldwide belong to the group M. Group O seems to be endemic to and largely confined to Cameroon and neighboring countries in West Central Africa, where these viruses represent a small minority of HIV-1 strains. The group N is represented by a limited number of isolates from Cameroonian persons. The group M is further subdivided in 9 clades or subtypes (A to D, F to H, J and K).</text>
</comment>
<comment type="function">
    <text evidence="32">Envelope glycoprotein gp160: Oligomerizes in the host endoplasmic reticulum into predominantly trimers. In a second time, gp160 transits in the host Golgi, where glycosylation is completed. The precursor is then proteolytically cleaved in the trans-Golgi and thereby activated by cellular furin or furin-like proteases to produce gp120 and gp41.</text>
</comment>
<dbReference type="GO" id="GO:0055036">
    <property type="term" value="C:virion membrane"/>
    <property type="evidence" value="ECO:0007669"/>
    <property type="project" value="UniProtKB-SubCell"/>
</dbReference>
<evidence type="ECO:0000256" key="11">
    <source>
        <dbReference type="ARBA" id="ARBA00022581"/>
    </source>
</evidence>
<evidence type="ECO:0000313" key="36">
    <source>
        <dbReference type="EMBL" id="AYX63567.1"/>
    </source>
</evidence>
<dbReference type="SUPFAM" id="SSF56502">
    <property type="entry name" value="gp120 core"/>
    <property type="match status" value="2"/>
</dbReference>
<dbReference type="GO" id="GO:0019082">
    <property type="term" value="P:viral protein processing"/>
    <property type="evidence" value="ECO:0007669"/>
    <property type="project" value="UniProtKB-UniRule"/>
</dbReference>
<dbReference type="CDD" id="cd09909">
    <property type="entry name" value="HIV-1-like_HR1-HR2"/>
    <property type="match status" value="1"/>
</dbReference>
<keyword evidence="21 32" id="KW-1164">Virus endocytosis by host</keyword>
<evidence type="ECO:0000256" key="12">
    <source>
        <dbReference type="ARBA" id="ARBA00022595"/>
    </source>
</evidence>
<keyword evidence="17 32" id="KW-1161">Viral attachment to host cell</keyword>
<keyword evidence="22 32" id="KW-1133">Transmembrane helix</keyword>
<evidence type="ECO:0000256" key="10">
    <source>
        <dbReference type="ARBA" id="ARBA00022570"/>
    </source>
</evidence>
<dbReference type="GO" id="GO:0039654">
    <property type="term" value="P:fusion of virus membrane with host endosome membrane"/>
    <property type="evidence" value="ECO:0007669"/>
    <property type="project" value="UniProtKB-UniRule"/>
</dbReference>
<feature type="region of interest" description="CD4-binding loop" evidence="32">
    <location>
        <begin position="365"/>
        <end position="375"/>
    </location>
</feature>
<keyword evidence="27 32" id="KW-1015">Disulfide bond</keyword>
<evidence type="ECO:0000256" key="5">
    <source>
        <dbReference type="ARBA" id="ARBA00004578"/>
    </source>
</evidence>
<dbReference type="FunFam" id="2.170.40.20:FF:000004">
    <property type="entry name" value="Envelope glycoprotein gp160"/>
    <property type="match status" value="1"/>
</dbReference>
<name>A0A3G5PP83_HV1</name>
<keyword evidence="19 32" id="KW-1043">Host membrane</keyword>